<reference evidence="17 18" key="1">
    <citation type="submission" date="2024-04" db="EMBL/GenBank/DDBJ databases">
        <authorList>
            <person name="Rising A."/>
            <person name="Reimegard J."/>
            <person name="Sonavane S."/>
            <person name="Akerstrom W."/>
            <person name="Nylinder S."/>
            <person name="Hedman E."/>
            <person name="Kallberg Y."/>
        </authorList>
    </citation>
    <scope>NUCLEOTIDE SEQUENCE [LARGE SCALE GENOMIC DNA]</scope>
</reference>
<dbReference type="InterPro" id="IPR039575">
    <property type="entry name" value="P3H"/>
</dbReference>
<dbReference type="SMART" id="SM00702">
    <property type="entry name" value="P4Hc"/>
    <property type="match status" value="1"/>
</dbReference>
<evidence type="ECO:0000256" key="7">
    <source>
        <dbReference type="ARBA" id="ARBA00022737"/>
    </source>
</evidence>
<dbReference type="Proteomes" id="UP001497382">
    <property type="component" value="Unassembled WGS sequence"/>
</dbReference>
<evidence type="ECO:0000256" key="11">
    <source>
        <dbReference type="ARBA" id="ARBA00023002"/>
    </source>
</evidence>
<dbReference type="Pfam" id="PF13640">
    <property type="entry name" value="2OG-FeII_Oxy_3"/>
    <property type="match status" value="1"/>
</dbReference>
<dbReference type="Pfam" id="PF23557">
    <property type="entry name" value="TPR_leprecan"/>
    <property type="match status" value="1"/>
</dbReference>
<keyword evidence="7" id="KW-0677">Repeat</keyword>
<dbReference type="GO" id="GO:0032963">
    <property type="term" value="P:collagen metabolic process"/>
    <property type="evidence" value="ECO:0007669"/>
    <property type="project" value="InterPro"/>
</dbReference>
<evidence type="ECO:0000256" key="15">
    <source>
        <dbReference type="SAM" id="SignalP"/>
    </source>
</evidence>
<name>A0AAV1Z8G5_9ARAC</name>
<evidence type="ECO:0000256" key="8">
    <source>
        <dbReference type="ARBA" id="ARBA00022803"/>
    </source>
</evidence>
<feature type="domain" description="Fe2OG dioxygenase" evidence="16">
    <location>
        <begin position="540"/>
        <end position="652"/>
    </location>
</feature>
<dbReference type="GO" id="GO:0031418">
    <property type="term" value="F:L-ascorbic acid binding"/>
    <property type="evidence" value="ECO:0007669"/>
    <property type="project" value="InterPro"/>
</dbReference>
<dbReference type="InterPro" id="IPR056585">
    <property type="entry name" value="Leprecan_dom"/>
</dbReference>
<evidence type="ECO:0000256" key="5">
    <source>
        <dbReference type="ARBA" id="ARBA00022723"/>
    </source>
</evidence>
<evidence type="ECO:0000256" key="13">
    <source>
        <dbReference type="ARBA" id="ARBA00023180"/>
    </source>
</evidence>
<dbReference type="PANTHER" id="PTHR14049:SF9">
    <property type="entry name" value="PROCOLLAGEN-PROLINE 3-DIOXYGENASE"/>
    <property type="match status" value="1"/>
</dbReference>
<keyword evidence="11" id="KW-0560">Oxidoreductase</keyword>
<dbReference type="InterPro" id="IPR005123">
    <property type="entry name" value="Oxoglu/Fe-dep_dioxygenase_dom"/>
</dbReference>
<comment type="caution">
    <text evidence="17">The sequence shown here is derived from an EMBL/GenBank/DDBJ whole genome shotgun (WGS) entry which is preliminary data.</text>
</comment>
<keyword evidence="8" id="KW-0802">TPR repeat</keyword>
<keyword evidence="18" id="KW-1185">Reference proteome</keyword>
<keyword evidence="13" id="KW-0325">Glycoprotein</keyword>
<evidence type="ECO:0000256" key="12">
    <source>
        <dbReference type="ARBA" id="ARBA00023004"/>
    </source>
</evidence>
<organism evidence="17 18">
    <name type="scientific">Larinioides sclopetarius</name>
    <dbReference type="NCBI Taxonomy" id="280406"/>
    <lineage>
        <taxon>Eukaryota</taxon>
        <taxon>Metazoa</taxon>
        <taxon>Ecdysozoa</taxon>
        <taxon>Arthropoda</taxon>
        <taxon>Chelicerata</taxon>
        <taxon>Arachnida</taxon>
        <taxon>Araneae</taxon>
        <taxon>Araneomorphae</taxon>
        <taxon>Entelegynae</taxon>
        <taxon>Araneoidea</taxon>
        <taxon>Araneidae</taxon>
        <taxon>Larinioides</taxon>
    </lineage>
</organism>
<feature type="region of interest" description="Disordered" evidence="14">
    <location>
        <begin position="389"/>
        <end position="421"/>
    </location>
</feature>
<dbReference type="GO" id="GO:0019797">
    <property type="term" value="F:procollagen-proline 3-dioxygenase activity"/>
    <property type="evidence" value="ECO:0007669"/>
    <property type="project" value="UniProtKB-EC"/>
</dbReference>
<evidence type="ECO:0000259" key="16">
    <source>
        <dbReference type="PROSITE" id="PS51471"/>
    </source>
</evidence>
<feature type="compositionally biased region" description="Basic and acidic residues" evidence="14">
    <location>
        <begin position="405"/>
        <end position="420"/>
    </location>
</feature>
<dbReference type="InterPro" id="IPR044862">
    <property type="entry name" value="Pro_4_hyd_alph_FE2OG_OXY"/>
</dbReference>
<dbReference type="AlphaFoldDB" id="A0AAV1Z8G5"/>
<evidence type="ECO:0000256" key="10">
    <source>
        <dbReference type="ARBA" id="ARBA00022964"/>
    </source>
</evidence>
<evidence type="ECO:0000256" key="1">
    <source>
        <dbReference type="ARBA" id="ARBA00001961"/>
    </source>
</evidence>
<dbReference type="InterPro" id="IPR011990">
    <property type="entry name" value="TPR-like_helical_dom_sf"/>
</dbReference>
<dbReference type="InterPro" id="IPR006620">
    <property type="entry name" value="Pro_4_hyd_alph"/>
</dbReference>
<dbReference type="EMBL" id="CAXIEN010000024">
    <property type="protein sequence ID" value="CAL1266601.1"/>
    <property type="molecule type" value="Genomic_DNA"/>
</dbReference>
<keyword evidence="6 15" id="KW-0732">Signal</keyword>
<evidence type="ECO:0000313" key="17">
    <source>
        <dbReference type="EMBL" id="CAL1266601.1"/>
    </source>
</evidence>
<gene>
    <name evidence="17" type="ORF">LARSCL_LOCUS3190</name>
</gene>
<evidence type="ECO:0000256" key="4">
    <source>
        <dbReference type="ARBA" id="ARBA00012262"/>
    </source>
</evidence>
<dbReference type="Gene3D" id="1.25.40.10">
    <property type="entry name" value="Tetratricopeptide repeat domain"/>
    <property type="match status" value="2"/>
</dbReference>
<dbReference type="Gene3D" id="2.60.120.620">
    <property type="entry name" value="q2cbj1_9rhob like domain"/>
    <property type="match status" value="1"/>
</dbReference>
<protein>
    <recommendedName>
        <fullName evidence="4">procollagen-proline 3-dioxygenase</fullName>
        <ecNumber evidence="4">1.14.11.7</ecNumber>
    </recommendedName>
</protein>
<feature type="chain" id="PRO_5043830593" description="procollagen-proline 3-dioxygenase" evidence="15">
    <location>
        <begin position="19"/>
        <end position="711"/>
    </location>
</feature>
<evidence type="ECO:0000256" key="14">
    <source>
        <dbReference type="SAM" id="MobiDB-lite"/>
    </source>
</evidence>
<keyword evidence="9" id="KW-0256">Endoplasmic reticulum</keyword>
<proteinExistence type="inferred from homology"/>
<comment type="similarity">
    <text evidence="3">Belongs to the leprecan family.</text>
</comment>
<feature type="signal peptide" evidence="15">
    <location>
        <begin position="1"/>
        <end position="18"/>
    </location>
</feature>
<evidence type="ECO:0000256" key="6">
    <source>
        <dbReference type="ARBA" id="ARBA00022729"/>
    </source>
</evidence>
<evidence type="ECO:0000256" key="9">
    <source>
        <dbReference type="ARBA" id="ARBA00022824"/>
    </source>
</evidence>
<dbReference type="FunFam" id="2.60.120.620:FF:000003">
    <property type="entry name" value="Prolyl 3-hydroxylase 2"/>
    <property type="match status" value="1"/>
</dbReference>
<keyword evidence="5" id="KW-0479">Metal-binding</keyword>
<comment type="cofactor">
    <cofactor evidence="2">
        <name>Fe cation</name>
        <dbReference type="ChEBI" id="CHEBI:24875"/>
    </cofactor>
</comment>
<dbReference type="EC" id="1.14.11.7" evidence="4"/>
<accession>A0AAV1Z8G5</accession>
<keyword evidence="10" id="KW-0223">Dioxygenase</keyword>
<comment type="cofactor">
    <cofactor evidence="1">
        <name>L-ascorbate</name>
        <dbReference type="ChEBI" id="CHEBI:38290"/>
    </cofactor>
</comment>
<evidence type="ECO:0000256" key="3">
    <source>
        <dbReference type="ARBA" id="ARBA00006487"/>
    </source>
</evidence>
<evidence type="ECO:0000256" key="2">
    <source>
        <dbReference type="ARBA" id="ARBA00001962"/>
    </source>
</evidence>
<sequence>MNYISPIIFIFLVSLSTCDEISLGNSKINYEKLYKVGVDAYLENRWRDCASLIEKSIDDYFYYNTVIIRCRRKCLNSDSDLFFNETDSSFDLWHLQTIVTERALCLMKCHNLYFPNRPKASKETDELFEKKVPYNYLQLCYFKIEEHEKAASCAYTFLIHNPGHEVMQANLQYYMALPDVKVENVKYLEPKNYQDLFLKGAQLYMEGDYNDSIEVMEMSLKEYLAAEEECRLQCEGPLPQISNEELYIAITNNYSINEWKEKYVSSQFSFFADHFTYALRCKLRCPEKLSYMYGQKHEQLFTMHYHYLQFNYYKVGKLKETCSAVASFLLFHPNDDTMLANKEYYSKQPGVLEEWFAPREEAVRYHWQHEREINLLKAIEHHFQFKTANQSASQSLTPPPGSKKTSIDKRKLGKPREKLTPAESSDWLKKYGISLLMDENNLNGTKRVALSNLASKEECQKLLNLAMEGAVHGDGYNGRESPHTEFEMFEGLTVARAALLAHRGLINPAEAQLLLNISEKARQAVEAYFNLDTELFFSYTHLVCRTALPDSPDIREDLSHPIHADNCVLMPNGICVKEKPAYIWRDYSSIVYLNDDFEGGEFIFAKERNTIQASVKPSCGLMVAFSAGKENLHGVKAVRKGRRCALAMWYTLDSEQREKERDFAEVILDDLWKKRELANRTTIEGNVSKSTLNKFAELAKKGHDMINHSEL</sequence>
<dbReference type="GO" id="GO:0005506">
    <property type="term" value="F:iron ion binding"/>
    <property type="evidence" value="ECO:0007669"/>
    <property type="project" value="InterPro"/>
</dbReference>
<dbReference type="PROSITE" id="PS51471">
    <property type="entry name" value="FE2OG_OXY"/>
    <property type="match status" value="1"/>
</dbReference>
<dbReference type="PANTHER" id="PTHR14049">
    <property type="entry name" value="LEPRECAN 1"/>
    <property type="match status" value="1"/>
</dbReference>
<evidence type="ECO:0000313" key="18">
    <source>
        <dbReference type="Proteomes" id="UP001497382"/>
    </source>
</evidence>
<keyword evidence="12" id="KW-0408">Iron</keyword>